<dbReference type="Pfam" id="PF21793">
    <property type="entry name" value="DUF6877"/>
    <property type="match status" value="1"/>
</dbReference>
<dbReference type="EMBL" id="AZDY01000036">
    <property type="protein sequence ID" value="KRK83445.1"/>
    <property type="molecule type" value="Genomic_DNA"/>
</dbReference>
<dbReference type="OrthoDB" id="2304532at2"/>
<evidence type="ECO:0000313" key="2">
    <source>
        <dbReference type="EMBL" id="KRK83445.1"/>
    </source>
</evidence>
<organism evidence="2 3">
    <name type="scientific">Companilactobacillus bobalius DSM 19674</name>
    <dbReference type="NCBI Taxonomy" id="1423788"/>
    <lineage>
        <taxon>Bacteria</taxon>
        <taxon>Bacillati</taxon>
        <taxon>Bacillota</taxon>
        <taxon>Bacilli</taxon>
        <taxon>Lactobacillales</taxon>
        <taxon>Lactobacillaceae</taxon>
        <taxon>Companilactobacillus</taxon>
        <taxon>Companilactobacillus bobalius</taxon>
    </lineage>
</organism>
<protein>
    <recommendedName>
        <fullName evidence="1">DUF6877 domain-containing protein</fullName>
    </recommendedName>
</protein>
<dbReference type="RefSeq" id="WP_056951569.1">
    <property type="nucleotide sequence ID" value="NZ_AZDY01000036.1"/>
</dbReference>
<gene>
    <name evidence="2" type="ORF">FC78_GL001401</name>
</gene>
<accession>A0A0R1KJA9</accession>
<dbReference type="Proteomes" id="UP000051515">
    <property type="component" value="Unassembled WGS sequence"/>
</dbReference>
<dbReference type="InterPro" id="IPR049242">
    <property type="entry name" value="DUF6877"/>
</dbReference>
<reference evidence="2 3" key="1">
    <citation type="journal article" date="2015" name="Genome Announc.">
        <title>Expanding the biotechnology potential of lactobacilli through comparative genomics of 213 strains and associated genera.</title>
        <authorList>
            <person name="Sun Z."/>
            <person name="Harris H.M."/>
            <person name="McCann A."/>
            <person name="Guo C."/>
            <person name="Argimon S."/>
            <person name="Zhang W."/>
            <person name="Yang X."/>
            <person name="Jeffery I.B."/>
            <person name="Cooney J.C."/>
            <person name="Kagawa T.F."/>
            <person name="Liu W."/>
            <person name="Song Y."/>
            <person name="Salvetti E."/>
            <person name="Wrobel A."/>
            <person name="Rasinkangas P."/>
            <person name="Parkhill J."/>
            <person name="Rea M.C."/>
            <person name="O'Sullivan O."/>
            <person name="Ritari J."/>
            <person name="Douillard F.P."/>
            <person name="Paul Ross R."/>
            <person name="Yang R."/>
            <person name="Briner A.E."/>
            <person name="Felis G.E."/>
            <person name="de Vos W.M."/>
            <person name="Barrangou R."/>
            <person name="Klaenhammer T.R."/>
            <person name="Caufield P.W."/>
            <person name="Cui Y."/>
            <person name="Zhang H."/>
            <person name="O'Toole P.W."/>
        </authorList>
    </citation>
    <scope>NUCLEOTIDE SEQUENCE [LARGE SCALE GENOMIC DNA]</scope>
    <source>
        <strain evidence="2 3">DSM 19674</strain>
    </source>
</reference>
<sequence length="63" mass="7451">MRSKELPIDIVNSLSNRIPMEALMDINKRMTDWMASGGNDTDEYMWQQARYAQRWSNRLKSIS</sequence>
<dbReference type="AlphaFoldDB" id="A0A0R1KJA9"/>
<feature type="domain" description="DUF6877" evidence="1">
    <location>
        <begin position="7"/>
        <end position="56"/>
    </location>
</feature>
<comment type="caution">
    <text evidence="2">The sequence shown here is derived from an EMBL/GenBank/DDBJ whole genome shotgun (WGS) entry which is preliminary data.</text>
</comment>
<proteinExistence type="predicted"/>
<evidence type="ECO:0000313" key="3">
    <source>
        <dbReference type="Proteomes" id="UP000051515"/>
    </source>
</evidence>
<dbReference type="STRING" id="1423788.FC78_GL001401"/>
<keyword evidence="3" id="KW-1185">Reference proteome</keyword>
<dbReference type="PATRIC" id="fig|1423788.3.peg.1444"/>
<evidence type="ECO:0000259" key="1">
    <source>
        <dbReference type="Pfam" id="PF21793"/>
    </source>
</evidence>
<name>A0A0R1KJA9_9LACO</name>